<feature type="transmembrane region" description="Helical" evidence="1">
    <location>
        <begin position="112"/>
        <end position="132"/>
    </location>
</feature>
<feature type="transmembrane region" description="Helical" evidence="1">
    <location>
        <begin position="262"/>
        <end position="281"/>
    </location>
</feature>
<name>A0A943I4M3_9FIRM</name>
<comment type="caution">
    <text evidence="2">The sequence shown here is derived from an EMBL/GenBank/DDBJ whole genome shotgun (WGS) entry which is preliminary data.</text>
</comment>
<keyword evidence="1" id="KW-1133">Transmembrane helix</keyword>
<feature type="transmembrane region" description="Helical" evidence="1">
    <location>
        <begin position="287"/>
        <end position="308"/>
    </location>
</feature>
<feature type="transmembrane region" description="Helical" evidence="1">
    <location>
        <begin position="59"/>
        <end position="79"/>
    </location>
</feature>
<feature type="transmembrane region" description="Helical" evidence="1">
    <location>
        <begin position="315"/>
        <end position="338"/>
    </location>
</feature>
<evidence type="ECO:0000313" key="3">
    <source>
        <dbReference type="Proteomes" id="UP000754226"/>
    </source>
</evidence>
<feature type="transmembrane region" description="Helical" evidence="1">
    <location>
        <begin position="85"/>
        <end position="105"/>
    </location>
</feature>
<dbReference type="CDD" id="cd21416">
    <property type="entry name" value="HDC_protein"/>
    <property type="match status" value="1"/>
</dbReference>
<feature type="transmembrane region" description="Helical" evidence="1">
    <location>
        <begin position="230"/>
        <end position="250"/>
    </location>
</feature>
<evidence type="ECO:0000256" key="1">
    <source>
        <dbReference type="SAM" id="Phobius"/>
    </source>
</evidence>
<reference evidence="2" key="1">
    <citation type="submission" date="2021-02" db="EMBL/GenBank/DDBJ databases">
        <title>Infant gut strain persistence is associated with maternal origin, phylogeny, and functional potential including surface adhesion and iron acquisition.</title>
        <authorList>
            <person name="Lou Y.C."/>
        </authorList>
    </citation>
    <scope>NUCLEOTIDE SEQUENCE</scope>
    <source>
        <strain evidence="2">L3_106_000M1_dasL3_106_000M1_concoct_15</strain>
    </source>
</reference>
<dbReference type="AlphaFoldDB" id="A0A943I4M3"/>
<dbReference type="EMBL" id="JAGZCZ010000005">
    <property type="protein sequence ID" value="MBS5519696.1"/>
    <property type="molecule type" value="Genomic_DNA"/>
</dbReference>
<feature type="transmembrane region" description="Helical" evidence="1">
    <location>
        <begin position="27"/>
        <end position="47"/>
    </location>
</feature>
<dbReference type="Proteomes" id="UP000754226">
    <property type="component" value="Unassembled WGS sequence"/>
</dbReference>
<protein>
    <submittedName>
        <fullName evidence="2">Uncharacterized protein</fullName>
    </submittedName>
</protein>
<keyword evidence="1" id="KW-0812">Transmembrane</keyword>
<sequence length="386" mass="41563">MPGILAITILFFIYALSEIIALRSKAVLSTVLGISVILTIGFWSKLLPKDIIQLAHIPGIGILTVGMLLVSLGTTIDFAELRRQWKVAVVSVISVTMAVIFIIFLGPFFMNGTLAIAGSPIFAGGNAAMLIILDAVQEKGIETVGTFCIVLLVSQKFFGIPIASLMLRHLAKNLRDDRDFVKRYASEGKVEKANKPLRLPSLLDRPSVHLAKLSFVASLAYYASKLTGGAVHYLVMCLLFGTLFYALGFLEKGILQKTQSSGLILFFVTLVIFSSFSRTTPQDVLSVLPPLAATALLGVLGLFTAGLLTNRLFSLPFSLCVSLGVTCTFGFPTTMLVSQEVSTAMGRNEEERAALLHYLLPKMLVAGFVTVTITSVLLAGVVVTLL</sequence>
<feature type="transmembrane region" description="Helical" evidence="1">
    <location>
        <begin position="144"/>
        <end position="167"/>
    </location>
</feature>
<feature type="transmembrane region" description="Helical" evidence="1">
    <location>
        <begin position="358"/>
        <end position="385"/>
    </location>
</feature>
<organism evidence="2 3">
    <name type="scientific">Acidaminococcus intestini</name>
    <dbReference type="NCBI Taxonomy" id="187327"/>
    <lineage>
        <taxon>Bacteria</taxon>
        <taxon>Bacillati</taxon>
        <taxon>Bacillota</taxon>
        <taxon>Negativicutes</taxon>
        <taxon>Acidaminococcales</taxon>
        <taxon>Acidaminococcaceae</taxon>
        <taxon>Acidaminococcus</taxon>
    </lineage>
</organism>
<gene>
    <name evidence="2" type="ORF">KHX13_05110</name>
</gene>
<accession>A0A943I4M3</accession>
<keyword evidence="1" id="KW-0472">Membrane</keyword>
<proteinExistence type="predicted"/>
<dbReference type="InterPro" id="IPR049576">
    <property type="entry name" value="HDC-like"/>
</dbReference>
<evidence type="ECO:0000313" key="2">
    <source>
        <dbReference type="EMBL" id="MBS5519696.1"/>
    </source>
</evidence>